<gene>
    <name evidence="2" type="ORF">Tco_1132121</name>
</gene>
<evidence type="ECO:0000313" key="2">
    <source>
        <dbReference type="EMBL" id="GJU09725.1"/>
    </source>
</evidence>
<reference evidence="2" key="1">
    <citation type="journal article" date="2022" name="Int. J. Mol. Sci.">
        <title>Draft Genome of Tanacetum Coccineum: Genomic Comparison of Closely Related Tanacetum-Family Plants.</title>
        <authorList>
            <person name="Yamashiro T."/>
            <person name="Shiraishi A."/>
            <person name="Nakayama K."/>
            <person name="Satake H."/>
        </authorList>
    </citation>
    <scope>NUCLEOTIDE SEQUENCE</scope>
</reference>
<protein>
    <submittedName>
        <fullName evidence="2">Uncharacterized protein</fullName>
    </submittedName>
</protein>
<reference evidence="2" key="2">
    <citation type="submission" date="2022-01" db="EMBL/GenBank/DDBJ databases">
        <authorList>
            <person name="Yamashiro T."/>
            <person name="Shiraishi A."/>
            <person name="Satake H."/>
            <person name="Nakayama K."/>
        </authorList>
    </citation>
    <scope>NUCLEOTIDE SEQUENCE</scope>
</reference>
<name>A0ABQ5JCQ5_9ASTR</name>
<keyword evidence="3" id="KW-1185">Reference proteome</keyword>
<proteinExistence type="predicted"/>
<feature type="compositionally biased region" description="Acidic residues" evidence="1">
    <location>
        <begin position="28"/>
        <end position="45"/>
    </location>
</feature>
<organism evidence="2 3">
    <name type="scientific">Tanacetum coccineum</name>
    <dbReference type="NCBI Taxonomy" id="301880"/>
    <lineage>
        <taxon>Eukaryota</taxon>
        <taxon>Viridiplantae</taxon>
        <taxon>Streptophyta</taxon>
        <taxon>Embryophyta</taxon>
        <taxon>Tracheophyta</taxon>
        <taxon>Spermatophyta</taxon>
        <taxon>Magnoliopsida</taxon>
        <taxon>eudicotyledons</taxon>
        <taxon>Gunneridae</taxon>
        <taxon>Pentapetalae</taxon>
        <taxon>asterids</taxon>
        <taxon>campanulids</taxon>
        <taxon>Asterales</taxon>
        <taxon>Asteraceae</taxon>
        <taxon>Asteroideae</taxon>
        <taxon>Anthemideae</taxon>
        <taxon>Anthemidinae</taxon>
        <taxon>Tanacetum</taxon>
    </lineage>
</organism>
<comment type="caution">
    <text evidence="2">The sequence shown here is derived from an EMBL/GenBank/DDBJ whole genome shotgun (WGS) entry which is preliminary data.</text>
</comment>
<accession>A0ABQ5JCQ5</accession>
<sequence length="141" mass="15587">MSSPDSGRVAALSPSSLFIEDGTSELILDNDSEWDELGEKDEEDKSSDADDERGHEGRQQAVSVIVSDTVIEDDTDLHRHSAYAHKPAPVQTLPSPEWSLGSLPISPSSPILCNSDSVDLVFRVLIVKWLDWFLAKIRTRI</sequence>
<feature type="compositionally biased region" description="Basic and acidic residues" evidence="1">
    <location>
        <begin position="46"/>
        <end position="58"/>
    </location>
</feature>
<feature type="region of interest" description="Disordered" evidence="1">
    <location>
        <begin position="22"/>
        <end position="60"/>
    </location>
</feature>
<evidence type="ECO:0000313" key="3">
    <source>
        <dbReference type="Proteomes" id="UP001151760"/>
    </source>
</evidence>
<dbReference type="EMBL" id="BQNB010021754">
    <property type="protein sequence ID" value="GJU09725.1"/>
    <property type="molecule type" value="Genomic_DNA"/>
</dbReference>
<dbReference type="Proteomes" id="UP001151760">
    <property type="component" value="Unassembled WGS sequence"/>
</dbReference>
<evidence type="ECO:0000256" key="1">
    <source>
        <dbReference type="SAM" id="MobiDB-lite"/>
    </source>
</evidence>